<evidence type="ECO:0000313" key="2">
    <source>
        <dbReference type="Proteomes" id="UP000249661"/>
    </source>
</evidence>
<accession>A0ACD1GZ39</accession>
<dbReference type="Proteomes" id="UP000249661">
    <property type="component" value="Unassembled WGS sequence"/>
</dbReference>
<reference evidence="1" key="1">
    <citation type="submission" date="2018-02" db="EMBL/GenBank/DDBJ databases">
        <title>The genomes of Aspergillus section Nigri reveals drivers in fungal speciation.</title>
        <authorList>
            <consortium name="DOE Joint Genome Institute"/>
            <person name="Vesth T.C."/>
            <person name="Nybo J."/>
            <person name="Theobald S."/>
            <person name="Brandl J."/>
            <person name="Frisvad J.C."/>
            <person name="Nielsen K.F."/>
            <person name="Lyhne E.K."/>
            <person name="Kogle M.E."/>
            <person name="Kuo A."/>
            <person name="Riley R."/>
            <person name="Clum A."/>
            <person name="Nolan M."/>
            <person name="Lipzen A."/>
            <person name="Salamov A."/>
            <person name="Henrissat B."/>
            <person name="Wiebenga A."/>
            <person name="De vries R.P."/>
            <person name="Grigoriev I.V."/>
            <person name="Mortensen U.H."/>
            <person name="Andersen M.R."/>
            <person name="Baker S.E."/>
        </authorList>
    </citation>
    <scope>NUCLEOTIDE SEQUENCE</scope>
    <source>
        <strain evidence="1">CBS 121060</strain>
    </source>
</reference>
<protein>
    <submittedName>
        <fullName evidence="1">Uncharacterized protein</fullName>
    </submittedName>
</protein>
<evidence type="ECO:0000313" key="1">
    <source>
        <dbReference type="EMBL" id="RAH66595.1"/>
    </source>
</evidence>
<name>A0ACD1GZ39_9EURO</name>
<gene>
    <name evidence="1" type="ORF">BO66DRAFT_441946</name>
</gene>
<proteinExistence type="predicted"/>
<dbReference type="EMBL" id="KZ824981">
    <property type="protein sequence ID" value="RAH66595.1"/>
    <property type="molecule type" value="Genomic_DNA"/>
</dbReference>
<keyword evidence="2" id="KW-1185">Reference proteome</keyword>
<sequence length="370" mass="40962">MVRVAASIQRLACACIGTTLTRVRDAAAASAPLPSRTACYVYAGQPGASINDDQHRSGPRGSRGASMLPGPPPPPRGTPRAIPCDQPAPRERANEEEWDASLFVELPPAAWFAGRSGGNTRRGARPPTLDRQLVVRAQLHEGILRPTRCVGTVATLPMSVPTPAELHRILRTGQRIARKKLWHEANYESRVDSNLLNYLQLKQHQGVREDSAPLDVGYRQADQRPEDKTNISAHYHYFRIEWRKIVLQNEWDKSTANATYLKKARDTLLANRSDSLPTVDLYSTIANQSVAPAELLARWKFHDPQTAAVYILSSLDGPIGIVQELPGTGKTFWMVRCLLLFLRNPSRDGKPYQLLVVSTCNDVGRILLSG</sequence>
<organism evidence="1 2">
    <name type="scientific">Aspergillus aculeatinus CBS 121060</name>
    <dbReference type="NCBI Taxonomy" id="1448322"/>
    <lineage>
        <taxon>Eukaryota</taxon>
        <taxon>Fungi</taxon>
        <taxon>Dikarya</taxon>
        <taxon>Ascomycota</taxon>
        <taxon>Pezizomycotina</taxon>
        <taxon>Eurotiomycetes</taxon>
        <taxon>Eurotiomycetidae</taxon>
        <taxon>Eurotiales</taxon>
        <taxon>Aspergillaceae</taxon>
        <taxon>Aspergillus</taxon>
        <taxon>Aspergillus subgen. Circumdati</taxon>
    </lineage>
</organism>